<evidence type="ECO:0008006" key="4">
    <source>
        <dbReference type="Google" id="ProtNLM"/>
    </source>
</evidence>
<dbReference type="PANTHER" id="PTHR33170">
    <property type="entry name" value="DUF4283 DOMAIN-CONTAINING PROTEIN-RELATED"/>
    <property type="match status" value="1"/>
</dbReference>
<comment type="caution">
    <text evidence="2">The sequence shown here is derived from an EMBL/GenBank/DDBJ whole genome shotgun (WGS) entry which is preliminary data.</text>
</comment>
<dbReference type="EMBL" id="CM029042">
    <property type="protein sequence ID" value="KAG2615578.1"/>
    <property type="molecule type" value="Genomic_DNA"/>
</dbReference>
<evidence type="ECO:0000313" key="2">
    <source>
        <dbReference type="EMBL" id="KAG2615578.1"/>
    </source>
</evidence>
<protein>
    <recommendedName>
        <fullName evidence="4">DUF4283 domain-containing protein</fullName>
    </recommendedName>
</protein>
<evidence type="ECO:0000313" key="3">
    <source>
        <dbReference type="Proteomes" id="UP000823388"/>
    </source>
</evidence>
<organism evidence="2 3">
    <name type="scientific">Panicum virgatum</name>
    <name type="common">Blackwell switchgrass</name>
    <dbReference type="NCBI Taxonomy" id="38727"/>
    <lineage>
        <taxon>Eukaryota</taxon>
        <taxon>Viridiplantae</taxon>
        <taxon>Streptophyta</taxon>
        <taxon>Embryophyta</taxon>
        <taxon>Tracheophyta</taxon>
        <taxon>Spermatophyta</taxon>
        <taxon>Magnoliopsida</taxon>
        <taxon>Liliopsida</taxon>
        <taxon>Poales</taxon>
        <taxon>Poaceae</taxon>
        <taxon>PACMAD clade</taxon>
        <taxon>Panicoideae</taxon>
        <taxon>Panicodae</taxon>
        <taxon>Paniceae</taxon>
        <taxon>Panicinae</taxon>
        <taxon>Panicum</taxon>
        <taxon>Panicum sect. Hiantes</taxon>
    </lineage>
</organism>
<proteinExistence type="predicted"/>
<dbReference type="Proteomes" id="UP000823388">
    <property type="component" value="Chromosome 3N"/>
</dbReference>
<accession>A0A8T0U0N2</accession>
<feature type="region of interest" description="Disordered" evidence="1">
    <location>
        <begin position="208"/>
        <end position="227"/>
    </location>
</feature>
<feature type="compositionally biased region" description="Acidic residues" evidence="1">
    <location>
        <begin position="216"/>
        <end position="227"/>
    </location>
</feature>
<gene>
    <name evidence="2" type="ORF">PVAP13_3NG051100</name>
</gene>
<reference evidence="2" key="1">
    <citation type="submission" date="2020-05" db="EMBL/GenBank/DDBJ databases">
        <title>WGS assembly of Panicum virgatum.</title>
        <authorList>
            <person name="Lovell J.T."/>
            <person name="Jenkins J."/>
            <person name="Shu S."/>
            <person name="Juenger T.E."/>
            <person name="Schmutz J."/>
        </authorList>
    </citation>
    <scope>NUCLEOTIDE SEQUENCE</scope>
    <source>
        <strain evidence="2">AP13</strain>
    </source>
</reference>
<dbReference type="AlphaFoldDB" id="A0A8T0U0N2"/>
<evidence type="ECO:0000256" key="1">
    <source>
        <dbReference type="SAM" id="MobiDB-lite"/>
    </source>
</evidence>
<sequence>MDACPRWSESHPIAKYYGSASQGLGFYHVEVSESSPSQWLNLSNCGVVHVLSGQISLVELEKELADIYCKDWPWQIRELEPGSFLVRFPPHRKVADMKNYSSVGLRKPGVQIEILEWVGEAVPLEELQDVWVQIRGIPPKWCDWSVFAQISSGFGLLLEVDWPTIFKSFYEVVRVKISCRNPSKIPLERLFEMKKKLYIIAFTVEGEHHSGQIPSDPDEPGDNDDKENDDEAWLCFGEIKRETFSLIFF</sequence>
<dbReference type="PANTHER" id="PTHR33170:SF49">
    <property type="entry name" value="DUF4283 DOMAIN-CONTAINING PROTEIN"/>
    <property type="match status" value="1"/>
</dbReference>
<keyword evidence="3" id="KW-1185">Reference proteome</keyword>
<name>A0A8T0U0N2_PANVG</name>